<dbReference type="OrthoDB" id="9046662at2759"/>
<dbReference type="PROSITE" id="PS50262">
    <property type="entry name" value="G_PROTEIN_RECEP_F1_2"/>
    <property type="match status" value="1"/>
</dbReference>
<dbReference type="STRING" id="46731.A0A3M6UMJ2"/>
<feature type="transmembrane region" description="Helical" evidence="10">
    <location>
        <begin position="131"/>
        <end position="155"/>
    </location>
</feature>
<keyword evidence="13" id="KW-1185">Reference proteome</keyword>
<evidence type="ECO:0000256" key="4">
    <source>
        <dbReference type="ARBA" id="ARBA00022989"/>
    </source>
</evidence>
<evidence type="ECO:0000256" key="1">
    <source>
        <dbReference type="ARBA" id="ARBA00004651"/>
    </source>
</evidence>
<evidence type="ECO:0000256" key="2">
    <source>
        <dbReference type="ARBA" id="ARBA00022475"/>
    </source>
</evidence>
<dbReference type="EMBL" id="RCHS01001247">
    <property type="protein sequence ID" value="RMX54578.1"/>
    <property type="molecule type" value="Genomic_DNA"/>
</dbReference>
<name>A0A3M6UMJ2_POCDA</name>
<dbReference type="InterPro" id="IPR017452">
    <property type="entry name" value="GPCR_Rhodpsn_7TM"/>
</dbReference>
<organism evidence="12 13">
    <name type="scientific">Pocillopora damicornis</name>
    <name type="common">Cauliflower coral</name>
    <name type="synonym">Millepora damicornis</name>
    <dbReference type="NCBI Taxonomy" id="46731"/>
    <lineage>
        <taxon>Eukaryota</taxon>
        <taxon>Metazoa</taxon>
        <taxon>Cnidaria</taxon>
        <taxon>Anthozoa</taxon>
        <taxon>Hexacorallia</taxon>
        <taxon>Scleractinia</taxon>
        <taxon>Astrocoeniina</taxon>
        <taxon>Pocilloporidae</taxon>
        <taxon>Pocillopora</taxon>
    </lineage>
</organism>
<evidence type="ECO:0000256" key="6">
    <source>
        <dbReference type="ARBA" id="ARBA00023136"/>
    </source>
</evidence>
<dbReference type="SMART" id="SM01381">
    <property type="entry name" value="7TM_GPCR_Srsx"/>
    <property type="match status" value="1"/>
</dbReference>
<proteinExistence type="inferred from homology"/>
<keyword evidence="4 10" id="KW-1133">Transmembrane helix</keyword>
<evidence type="ECO:0000256" key="9">
    <source>
        <dbReference type="RuleBase" id="RU000688"/>
    </source>
</evidence>
<evidence type="ECO:0000259" key="11">
    <source>
        <dbReference type="PROSITE" id="PS50262"/>
    </source>
</evidence>
<dbReference type="Gene3D" id="1.20.1070.10">
    <property type="entry name" value="Rhodopsin 7-helix transmembrane proteins"/>
    <property type="match status" value="1"/>
</dbReference>
<dbReference type="PRINTS" id="PR00237">
    <property type="entry name" value="GPCRRHODOPSN"/>
</dbReference>
<keyword evidence="6 10" id="KW-0472">Membrane</keyword>
<feature type="transmembrane region" description="Helical" evidence="10">
    <location>
        <begin position="87"/>
        <end position="110"/>
    </location>
</feature>
<dbReference type="GO" id="GO:0005886">
    <property type="term" value="C:plasma membrane"/>
    <property type="evidence" value="ECO:0007669"/>
    <property type="project" value="UniProtKB-SubCell"/>
</dbReference>
<reference evidence="12 13" key="1">
    <citation type="journal article" date="2018" name="Sci. Rep.">
        <title>Comparative analysis of the Pocillopora damicornis genome highlights role of immune system in coral evolution.</title>
        <authorList>
            <person name="Cunning R."/>
            <person name="Bay R.A."/>
            <person name="Gillette P."/>
            <person name="Baker A.C."/>
            <person name="Traylor-Knowles N."/>
        </authorList>
    </citation>
    <scope>NUCLEOTIDE SEQUENCE [LARGE SCALE GENOMIC DNA]</scope>
    <source>
        <strain evidence="12">RSMAS</strain>
        <tissue evidence="12">Whole animal</tissue>
    </source>
</reference>
<dbReference type="GO" id="GO:0004930">
    <property type="term" value="F:G protein-coupled receptor activity"/>
    <property type="evidence" value="ECO:0007669"/>
    <property type="project" value="UniProtKB-KW"/>
</dbReference>
<dbReference type="OMA" id="PDSSHAM"/>
<sequence length="325" mass="37291">METLTFTSHETEGIIQIFMIALVMVGSIVGNGMICLLLVRFKTLRTVPNILIAHMAVVDILNALTNMPLFIMWYISDVSYLKGRPTSFFIITWFVLFVYLSIFNLIALTMDRFGAIVHGIRYHTWKTVNKAKIAVLFTWLLAVAYTYGMFIPIGLKIDLGGAAVWEYREQYLKSFGRAFIILGHFVPFAIMLILGALIWRAVRRHKRRLYPFFPMARQVKSDVKTAKTIGLTVAAFICMVVAPMFLHFFSKIHGTWPHFLAFFLSLLNNMVNPVIYGLYTQRFRRAFLLFLREPFGKSEPGQISTSRKNVQYKNGGLNTFQIIVS</sequence>
<feature type="transmembrane region" description="Helical" evidence="10">
    <location>
        <begin position="175"/>
        <end position="199"/>
    </location>
</feature>
<keyword evidence="8 9" id="KW-0807">Transducer</keyword>
<feature type="transmembrane region" description="Helical" evidence="10">
    <location>
        <begin position="51"/>
        <end position="75"/>
    </location>
</feature>
<accession>A0A3M6UMJ2</accession>
<dbReference type="SUPFAM" id="SSF81321">
    <property type="entry name" value="Family A G protein-coupled receptor-like"/>
    <property type="match status" value="1"/>
</dbReference>
<dbReference type="PANTHER" id="PTHR24249:SF372">
    <property type="entry name" value="G-PROTEIN COUPLED RECEPTORS FAMILY 1 PROFILE DOMAIN-CONTAINING PROTEIN"/>
    <property type="match status" value="1"/>
</dbReference>
<evidence type="ECO:0000313" key="13">
    <source>
        <dbReference type="Proteomes" id="UP000275408"/>
    </source>
</evidence>
<evidence type="ECO:0000256" key="8">
    <source>
        <dbReference type="ARBA" id="ARBA00023224"/>
    </source>
</evidence>
<evidence type="ECO:0000256" key="7">
    <source>
        <dbReference type="ARBA" id="ARBA00023170"/>
    </source>
</evidence>
<evidence type="ECO:0000256" key="10">
    <source>
        <dbReference type="SAM" id="Phobius"/>
    </source>
</evidence>
<evidence type="ECO:0000256" key="5">
    <source>
        <dbReference type="ARBA" id="ARBA00023040"/>
    </source>
</evidence>
<comment type="similarity">
    <text evidence="9">Belongs to the G-protein coupled receptor 1 family.</text>
</comment>
<comment type="subcellular location">
    <subcellularLocation>
        <location evidence="1">Cell membrane</location>
        <topology evidence="1">Multi-pass membrane protein</topology>
    </subcellularLocation>
</comment>
<keyword evidence="7 9" id="KW-0675">Receptor</keyword>
<feature type="domain" description="G-protein coupled receptors family 1 profile" evidence="11">
    <location>
        <begin position="30"/>
        <end position="276"/>
    </location>
</feature>
<keyword evidence="5 9" id="KW-0297">G-protein coupled receptor</keyword>
<comment type="caution">
    <text evidence="12">The sequence shown here is derived from an EMBL/GenBank/DDBJ whole genome shotgun (WGS) entry which is preliminary data.</text>
</comment>
<feature type="transmembrane region" description="Helical" evidence="10">
    <location>
        <begin position="14"/>
        <end position="39"/>
    </location>
</feature>
<feature type="transmembrane region" description="Helical" evidence="10">
    <location>
        <begin position="229"/>
        <end position="250"/>
    </location>
</feature>
<dbReference type="PANTHER" id="PTHR24249">
    <property type="entry name" value="HISTAMINE RECEPTOR-RELATED G-PROTEIN COUPLED RECEPTOR"/>
    <property type="match status" value="1"/>
</dbReference>
<evidence type="ECO:0000313" key="12">
    <source>
        <dbReference type="EMBL" id="RMX54578.1"/>
    </source>
</evidence>
<dbReference type="Proteomes" id="UP000275408">
    <property type="component" value="Unassembled WGS sequence"/>
</dbReference>
<feature type="transmembrane region" description="Helical" evidence="10">
    <location>
        <begin position="256"/>
        <end position="279"/>
    </location>
</feature>
<keyword evidence="3 9" id="KW-0812">Transmembrane</keyword>
<evidence type="ECO:0000256" key="3">
    <source>
        <dbReference type="ARBA" id="ARBA00022692"/>
    </source>
</evidence>
<dbReference type="CDD" id="cd00637">
    <property type="entry name" value="7tm_classA_rhodopsin-like"/>
    <property type="match status" value="1"/>
</dbReference>
<dbReference type="Pfam" id="PF00001">
    <property type="entry name" value="7tm_1"/>
    <property type="match status" value="1"/>
</dbReference>
<dbReference type="InterPro" id="IPR050569">
    <property type="entry name" value="TAAR"/>
</dbReference>
<keyword evidence="2" id="KW-1003">Cell membrane</keyword>
<gene>
    <name evidence="12" type="ORF">pdam_00004621</name>
</gene>
<dbReference type="InterPro" id="IPR000276">
    <property type="entry name" value="GPCR_Rhodpsn"/>
</dbReference>
<dbReference type="AlphaFoldDB" id="A0A3M6UMJ2"/>
<protein>
    <recommendedName>
        <fullName evidence="11">G-protein coupled receptors family 1 profile domain-containing protein</fullName>
    </recommendedName>
</protein>
<dbReference type="PROSITE" id="PS00237">
    <property type="entry name" value="G_PROTEIN_RECEP_F1_1"/>
    <property type="match status" value="1"/>
</dbReference>